<protein>
    <submittedName>
        <fullName evidence="1">Uncharacterized protein</fullName>
    </submittedName>
</protein>
<gene>
    <name evidence="1" type="ORF">EWV78_09440</name>
</gene>
<comment type="caution">
    <text evidence="1">The sequence shown here is derived from an EMBL/GenBank/DDBJ whole genome shotgun (WGS) entry which is preliminary data.</text>
</comment>
<sequence>MAHFKTLPDDVLTQLERKVGFSLSRITESLGAVSPALHESVYLWNLPANAVSDVLFVNLPHNPNRVGACFLGG</sequence>
<dbReference type="AlphaFoldDB" id="A0A552EPF8"/>
<dbReference type="Proteomes" id="UP000315113">
    <property type="component" value="Unassembled WGS sequence"/>
</dbReference>
<dbReference type="EMBL" id="SFBH01000074">
    <property type="protein sequence ID" value="TRU36358.1"/>
    <property type="molecule type" value="Genomic_DNA"/>
</dbReference>
<accession>A0A552EPF8</accession>
<evidence type="ECO:0000313" key="2">
    <source>
        <dbReference type="Proteomes" id="UP000315113"/>
    </source>
</evidence>
<name>A0A552EPF8_MICAE</name>
<proteinExistence type="predicted"/>
<evidence type="ECO:0000313" key="1">
    <source>
        <dbReference type="EMBL" id="TRU36358.1"/>
    </source>
</evidence>
<reference evidence="1 2" key="1">
    <citation type="submission" date="2019-01" db="EMBL/GenBank/DDBJ databases">
        <title>Coherence of Microcystis species and biogeography revealed through population genomics.</title>
        <authorList>
            <person name="Perez-Carrascal O.M."/>
            <person name="Terrat Y."/>
            <person name="Giani A."/>
            <person name="Fortin N."/>
            <person name="Tromas N."/>
            <person name="Shapiro B.J."/>
        </authorList>
    </citation>
    <scope>NUCLEOTIDE SEQUENCE [LARGE SCALE GENOMIC DNA]</scope>
    <source>
        <strain evidence="1">Ma_MB_F_20061100_S20D</strain>
    </source>
</reference>
<organism evidence="1 2">
    <name type="scientific">Microcystis aeruginosa Ma_MB_F_20061100_S20D</name>
    <dbReference type="NCBI Taxonomy" id="2486253"/>
    <lineage>
        <taxon>Bacteria</taxon>
        <taxon>Bacillati</taxon>
        <taxon>Cyanobacteriota</taxon>
        <taxon>Cyanophyceae</taxon>
        <taxon>Oscillatoriophycideae</taxon>
        <taxon>Chroococcales</taxon>
        <taxon>Microcystaceae</taxon>
        <taxon>Microcystis</taxon>
    </lineage>
</organism>